<name>A0A559LRL9_FUSOC</name>
<organism evidence="1 2">
    <name type="scientific">Fusarium oxysporum f. sp. cubense</name>
    <dbReference type="NCBI Taxonomy" id="61366"/>
    <lineage>
        <taxon>Eukaryota</taxon>
        <taxon>Fungi</taxon>
        <taxon>Dikarya</taxon>
        <taxon>Ascomycota</taxon>
        <taxon>Pezizomycotina</taxon>
        <taxon>Sordariomycetes</taxon>
        <taxon>Hypocreomycetidae</taxon>
        <taxon>Hypocreales</taxon>
        <taxon>Nectriaceae</taxon>
        <taxon>Fusarium</taxon>
        <taxon>Fusarium oxysporum species complex</taxon>
    </lineage>
</organism>
<evidence type="ECO:0000313" key="2">
    <source>
        <dbReference type="Proteomes" id="UP000320707"/>
    </source>
</evidence>
<dbReference type="Proteomes" id="UP000320707">
    <property type="component" value="Unassembled WGS sequence"/>
</dbReference>
<dbReference type="EMBL" id="SRMI01000002">
    <property type="protein sequence ID" value="TVY77542.1"/>
    <property type="molecule type" value="Genomic_DNA"/>
</dbReference>
<comment type="caution">
    <text evidence="1">The sequence shown here is derived from an EMBL/GenBank/DDBJ whole genome shotgun (WGS) entry which is preliminary data.</text>
</comment>
<evidence type="ECO:0000313" key="1">
    <source>
        <dbReference type="EMBL" id="TVY77542.1"/>
    </source>
</evidence>
<reference evidence="1 2" key="1">
    <citation type="journal article" date="2019" name="Microbiol. Resour. Announc.">
        <title>High-quality draft genome sequence of Fusarium oxysporum f. sp. cubense strain 160527, a causal agent of Panama disease.</title>
        <authorList>
            <person name="Asai S."/>
            <person name="Ayukawa Y."/>
            <person name="Gan P."/>
            <person name="Masuda S."/>
            <person name="Komatsu K."/>
            <person name="Shirasu K."/>
            <person name="Arie T."/>
        </authorList>
    </citation>
    <scope>NUCLEOTIDE SEQUENCE [LARGE SCALE GENOMIC DNA]</scope>
    <source>
        <strain evidence="1 2">160527</strain>
    </source>
</reference>
<protein>
    <submittedName>
        <fullName evidence="1">Uncharacterized protein</fullName>
    </submittedName>
</protein>
<gene>
    <name evidence="1" type="ORF">Focb16_v007425</name>
</gene>
<accession>A0A559LRL9</accession>
<proteinExistence type="predicted"/>
<dbReference type="AlphaFoldDB" id="A0A559LRL9"/>
<sequence>MLMQPSYVPRRPKATFLGLPLELRQQIYHDYFKVDGGYVYNGDSDKLVQADGRLISISLRYACRSIAEETKSFPFKLNSITFSTLYRNDFQHQAAIHSNLIRFHTVLLSGLLLRMRRCVAPEMFDQVEEVAPQYVESIKQQISGYLRFDERPRSAPAFDDLPDREFEAVTNFDNQRWLTRATLDWNNSTIGFQRAILCMLRQINVKYAADTAEAINEDLPGWTESSSPEELFDLSFDHWDIPSLPRLTETAERLQRHRFLDSLDNWLPIQRDDPRWFDATYKGPKYTYRRKYWFSATAVAIRFLNRLSSIQRGYLHKLVLNEDRISVGFPESHAIGLIPFCKQNLKLHVEQRVDVWQNLVMSSEHPSAYGLNGEIHCLEAISGADQDVAFSNWVVHGLEAVKAGMPPRSWSVIFDGSPDLNLATELFATPLQRTIVCQTFYTDCVSLDLFIDPSHPDYPFATVTSDERASESERSSIFRCNFNLDRPWNLGEIAASHNVHNDNHEGKLEYWLECEISLNSEPIRFPMLSPTIDLEKLRLGCFERERIADH</sequence>